<keyword evidence="4" id="KW-1185">Reference proteome</keyword>
<evidence type="ECO:0000256" key="1">
    <source>
        <dbReference type="SAM" id="MobiDB-lite"/>
    </source>
</evidence>
<dbReference type="Proteomes" id="UP000198318">
    <property type="component" value="Unassembled WGS sequence"/>
</dbReference>
<proteinExistence type="predicted"/>
<dbReference type="OrthoDB" id="4211434at2"/>
<evidence type="ECO:0000256" key="2">
    <source>
        <dbReference type="SAM" id="Phobius"/>
    </source>
</evidence>
<reference evidence="3 4" key="1">
    <citation type="submission" date="2017-06" db="EMBL/GenBank/DDBJ databases">
        <authorList>
            <person name="Kim H.J."/>
            <person name="Triplett B.A."/>
        </authorList>
    </citation>
    <scope>NUCLEOTIDE SEQUENCE [LARGE SCALE GENOMIC DNA]</scope>
    <source>
        <strain evidence="3 4">DSM 44715</strain>
    </source>
</reference>
<gene>
    <name evidence="3" type="ORF">SAMN05443665_10704</name>
</gene>
<name>A0A239P6D9_9ACTN</name>
<feature type="region of interest" description="Disordered" evidence="1">
    <location>
        <begin position="248"/>
        <end position="269"/>
    </location>
</feature>
<protein>
    <submittedName>
        <fullName evidence="3">Uncharacterized protein</fullName>
    </submittedName>
</protein>
<feature type="region of interest" description="Disordered" evidence="1">
    <location>
        <begin position="178"/>
        <end position="197"/>
    </location>
</feature>
<dbReference type="AlphaFoldDB" id="A0A239P6D9"/>
<feature type="region of interest" description="Disordered" evidence="1">
    <location>
        <begin position="1"/>
        <end position="21"/>
    </location>
</feature>
<feature type="transmembrane region" description="Helical" evidence="2">
    <location>
        <begin position="105"/>
        <end position="122"/>
    </location>
</feature>
<feature type="compositionally biased region" description="Basic and acidic residues" evidence="1">
    <location>
        <begin position="248"/>
        <end position="263"/>
    </location>
</feature>
<dbReference type="EMBL" id="FZOR01000070">
    <property type="protein sequence ID" value="SNT62198.1"/>
    <property type="molecule type" value="Genomic_DNA"/>
</dbReference>
<keyword evidence="2" id="KW-1133">Transmembrane helix</keyword>
<keyword evidence="2" id="KW-0812">Transmembrane</keyword>
<feature type="transmembrane region" description="Helical" evidence="2">
    <location>
        <begin position="28"/>
        <end position="46"/>
    </location>
</feature>
<sequence length="269" mass="29535">MAEPSVAADRTDDDRGTAGGGRGPLRRGALLGIGFAVSYGLVLTILSDTFFWFAIPGMLGLVTVVLLAVHLLLHRPFGGAVRFAADGTDRRGPVKYHYRVLFGRYLLLIVVPGVAMTVLPLVVGLRYLGPFVAVGLMTFSLGTRFWLPQIGWVRRCARVLKVYDFELRAPVQKSTLRDQGRRSLTLGTGDSPRMSAREPLYSGRWPKEIDRGVWFAGDDVFGGVLLVPGTGELMFAQPESWAVHDNARQRAGAERRSKAERAGLTRRVV</sequence>
<dbReference type="RefSeq" id="WP_089331058.1">
    <property type="nucleotide sequence ID" value="NZ_FZOR01000070.1"/>
</dbReference>
<keyword evidence="2" id="KW-0472">Membrane</keyword>
<evidence type="ECO:0000313" key="4">
    <source>
        <dbReference type="Proteomes" id="UP000198318"/>
    </source>
</evidence>
<feature type="transmembrane region" description="Helical" evidence="2">
    <location>
        <begin position="128"/>
        <end position="147"/>
    </location>
</feature>
<evidence type="ECO:0000313" key="3">
    <source>
        <dbReference type="EMBL" id="SNT62198.1"/>
    </source>
</evidence>
<feature type="transmembrane region" description="Helical" evidence="2">
    <location>
        <begin position="52"/>
        <end position="73"/>
    </location>
</feature>
<organism evidence="3 4">
    <name type="scientific">Actinomadura meyerae</name>
    <dbReference type="NCBI Taxonomy" id="240840"/>
    <lineage>
        <taxon>Bacteria</taxon>
        <taxon>Bacillati</taxon>
        <taxon>Actinomycetota</taxon>
        <taxon>Actinomycetes</taxon>
        <taxon>Streptosporangiales</taxon>
        <taxon>Thermomonosporaceae</taxon>
        <taxon>Actinomadura</taxon>
    </lineage>
</organism>
<accession>A0A239P6D9</accession>